<dbReference type="SUPFAM" id="SSF46894">
    <property type="entry name" value="C-terminal effector domain of the bipartite response regulators"/>
    <property type="match status" value="1"/>
</dbReference>
<reference evidence="8 9" key="1">
    <citation type="submission" date="2016-11" db="EMBL/GenBank/DDBJ databases">
        <title>Genome sequence and comparative genomic analysis of clinical strain Elizabethkingia meningoseptica 61421 PRCM.</title>
        <authorList>
            <person name="Wang M."/>
            <person name="Hu S."/>
            <person name="Cao L."/>
            <person name="Jiang T."/>
            <person name="Zhou Y."/>
            <person name="Ming D."/>
        </authorList>
    </citation>
    <scope>NUCLEOTIDE SEQUENCE [LARGE SCALE GENOMIC DNA]</scope>
    <source>
        <strain evidence="8 9">61421 PRCM</strain>
    </source>
</reference>
<proteinExistence type="predicted"/>
<name>A0A1T3F7H8_ELIME</name>
<dbReference type="InterPro" id="IPR039420">
    <property type="entry name" value="WalR-like"/>
</dbReference>
<keyword evidence="4" id="KW-0804">Transcription</keyword>
<evidence type="ECO:0000256" key="2">
    <source>
        <dbReference type="ARBA" id="ARBA00023015"/>
    </source>
</evidence>
<evidence type="ECO:0000256" key="4">
    <source>
        <dbReference type="ARBA" id="ARBA00023163"/>
    </source>
</evidence>
<keyword evidence="2" id="KW-0805">Transcription regulation</keyword>
<evidence type="ECO:0000259" key="6">
    <source>
        <dbReference type="PROSITE" id="PS50043"/>
    </source>
</evidence>
<dbReference type="InterPro" id="IPR001789">
    <property type="entry name" value="Sig_transdc_resp-reg_receiver"/>
</dbReference>
<gene>
    <name evidence="8" type="ORF">BMF97_10485</name>
</gene>
<dbReference type="GO" id="GO:0003677">
    <property type="term" value="F:DNA binding"/>
    <property type="evidence" value="ECO:0007669"/>
    <property type="project" value="UniProtKB-KW"/>
</dbReference>
<sequence length="219" mass="24780">MKMEQQTEDRAIKFLLADDHSIVRQGMEITINEYVPNAKILHTSTLQQVVELLKTEDIEIAIIDAHFPDGNSLSILPELKSIRPDIRILIFSGLEEQLHALKYINAGANGYLSKLSEEDEVKEAVMSMVNYGKYVSDVVQELLVQYANDPNSVNPLSDLTRRELQIAELYAEGLGNLEIANQLDIKQNTVSTIKKNIFDKLNISNLVELIELIKTHHKI</sequence>
<comment type="caution">
    <text evidence="8">The sequence shown here is derived from an EMBL/GenBank/DDBJ whole genome shotgun (WGS) entry which is preliminary data.</text>
</comment>
<evidence type="ECO:0000256" key="1">
    <source>
        <dbReference type="ARBA" id="ARBA00022553"/>
    </source>
</evidence>
<evidence type="ECO:0000313" key="9">
    <source>
        <dbReference type="Proteomes" id="UP000188947"/>
    </source>
</evidence>
<dbReference type="Gene3D" id="3.40.50.2300">
    <property type="match status" value="1"/>
</dbReference>
<organism evidence="8 9">
    <name type="scientific">Elizabethkingia meningoseptica</name>
    <name type="common">Chryseobacterium meningosepticum</name>
    <dbReference type="NCBI Taxonomy" id="238"/>
    <lineage>
        <taxon>Bacteria</taxon>
        <taxon>Pseudomonadati</taxon>
        <taxon>Bacteroidota</taxon>
        <taxon>Flavobacteriia</taxon>
        <taxon>Flavobacteriales</taxon>
        <taxon>Weeksellaceae</taxon>
        <taxon>Elizabethkingia</taxon>
    </lineage>
</organism>
<evidence type="ECO:0000313" key="8">
    <source>
        <dbReference type="EMBL" id="OOH95256.1"/>
    </source>
</evidence>
<dbReference type="CDD" id="cd17535">
    <property type="entry name" value="REC_NarL-like"/>
    <property type="match status" value="1"/>
</dbReference>
<dbReference type="STRING" id="238.BBD35_18025"/>
<dbReference type="AlphaFoldDB" id="A0A1T3F7H8"/>
<dbReference type="PRINTS" id="PR00038">
    <property type="entry name" value="HTHLUXR"/>
</dbReference>
<dbReference type="InterPro" id="IPR016032">
    <property type="entry name" value="Sig_transdc_resp-reg_C-effctor"/>
</dbReference>
<feature type="modified residue" description="4-aspartylphosphate" evidence="5">
    <location>
        <position position="64"/>
    </location>
</feature>
<dbReference type="CDD" id="cd06170">
    <property type="entry name" value="LuxR_C_like"/>
    <property type="match status" value="1"/>
</dbReference>
<dbReference type="GO" id="GO:0006355">
    <property type="term" value="P:regulation of DNA-templated transcription"/>
    <property type="evidence" value="ECO:0007669"/>
    <property type="project" value="InterPro"/>
</dbReference>
<dbReference type="EMBL" id="MPOG01000011">
    <property type="protein sequence ID" value="OOH95256.1"/>
    <property type="molecule type" value="Genomic_DNA"/>
</dbReference>
<dbReference type="InterPro" id="IPR011006">
    <property type="entry name" value="CheY-like_superfamily"/>
</dbReference>
<dbReference type="GO" id="GO:0000160">
    <property type="term" value="P:phosphorelay signal transduction system"/>
    <property type="evidence" value="ECO:0007669"/>
    <property type="project" value="InterPro"/>
</dbReference>
<evidence type="ECO:0000256" key="5">
    <source>
        <dbReference type="PROSITE-ProRule" id="PRU00169"/>
    </source>
</evidence>
<accession>A0A1T3F7H8</accession>
<dbReference type="eggNOG" id="COG2197">
    <property type="taxonomic scope" value="Bacteria"/>
</dbReference>
<dbReference type="SMART" id="SM00421">
    <property type="entry name" value="HTH_LUXR"/>
    <property type="match status" value="1"/>
</dbReference>
<dbReference type="InterPro" id="IPR058245">
    <property type="entry name" value="NreC/VraR/RcsB-like_REC"/>
</dbReference>
<dbReference type="SUPFAM" id="SSF52172">
    <property type="entry name" value="CheY-like"/>
    <property type="match status" value="1"/>
</dbReference>
<dbReference type="Pfam" id="PF00196">
    <property type="entry name" value="GerE"/>
    <property type="match status" value="1"/>
</dbReference>
<keyword evidence="9" id="KW-1185">Reference proteome</keyword>
<dbReference type="PANTHER" id="PTHR43214:SF41">
    <property type="entry name" value="NITRATE_NITRITE RESPONSE REGULATOR PROTEIN NARP"/>
    <property type="match status" value="1"/>
</dbReference>
<evidence type="ECO:0000256" key="3">
    <source>
        <dbReference type="ARBA" id="ARBA00023125"/>
    </source>
</evidence>
<dbReference type="SMART" id="SM00448">
    <property type="entry name" value="REC"/>
    <property type="match status" value="1"/>
</dbReference>
<dbReference type="InterPro" id="IPR036388">
    <property type="entry name" value="WH-like_DNA-bd_sf"/>
</dbReference>
<protein>
    <submittedName>
        <fullName evidence="8">DNA-binding response regulator</fullName>
    </submittedName>
</protein>
<feature type="domain" description="Response regulatory" evidence="7">
    <location>
        <begin position="13"/>
        <end position="129"/>
    </location>
</feature>
<dbReference type="Pfam" id="PF00072">
    <property type="entry name" value="Response_reg"/>
    <property type="match status" value="1"/>
</dbReference>
<dbReference type="Gene3D" id="1.10.10.10">
    <property type="entry name" value="Winged helix-like DNA-binding domain superfamily/Winged helix DNA-binding domain"/>
    <property type="match status" value="1"/>
</dbReference>
<feature type="domain" description="HTH luxR-type" evidence="6">
    <location>
        <begin position="152"/>
        <end position="217"/>
    </location>
</feature>
<evidence type="ECO:0000259" key="7">
    <source>
        <dbReference type="PROSITE" id="PS50110"/>
    </source>
</evidence>
<keyword evidence="3 8" id="KW-0238">DNA-binding</keyword>
<dbReference type="PROSITE" id="PS50110">
    <property type="entry name" value="RESPONSE_REGULATORY"/>
    <property type="match status" value="1"/>
</dbReference>
<dbReference type="PROSITE" id="PS00622">
    <property type="entry name" value="HTH_LUXR_1"/>
    <property type="match status" value="1"/>
</dbReference>
<dbReference type="InterPro" id="IPR000792">
    <property type="entry name" value="Tscrpt_reg_LuxR_C"/>
</dbReference>
<dbReference type="PANTHER" id="PTHR43214">
    <property type="entry name" value="TWO-COMPONENT RESPONSE REGULATOR"/>
    <property type="match status" value="1"/>
</dbReference>
<keyword evidence="1 5" id="KW-0597">Phosphoprotein</keyword>
<dbReference type="OrthoDB" id="1013073at2"/>
<dbReference type="PROSITE" id="PS50043">
    <property type="entry name" value="HTH_LUXR_2"/>
    <property type="match status" value="1"/>
</dbReference>
<dbReference type="Proteomes" id="UP000188947">
    <property type="component" value="Unassembled WGS sequence"/>
</dbReference>